<sequence length="513" mass="56440">MYRLVLMLMLLVTSLTHGCSVFTNLLSGGISTAKLQKASLVIENVTIVDPRTGSKKISQSIVISDGRIESVGSTLIQKPNKTYKRINAQGLFAVPGFNNMHSHALQAENSPAVLLLMLAEGVTGFRQMAGSTELLSQRAAGELPLTEKAPALLAMPAEPIIPISASTKDELSELMQRQKKDGADFIKVGWMSPSLFYEAIVESQKLGIPIVGHVPEGVDPTRAEFANFRTIEHLGPGDVIWIACSSQKAILLSESIDKPTRILPNFKLPNFATPIIQSLIAGKMKRFLINPVLEDSPARVSRLQKALTSFDRNKCNALAEQFVQNDNWMVPTLVRLRTQYFQNDPEYQKDKSIQFIAPHAYKEWLSVLNDFNRISTERKLIYKETYESQKVLTKLFSDAKVPMMTGTDGSGQAPGLSLQQEFKELAAAGISPLQILQMTTIQPARFLKKTSTMGLIAKGMNADIVLLAADPTSKVENLGTISGVIRAGNYHSKSDFDTYKKTIAESSDKNINL</sequence>
<protein>
    <recommendedName>
        <fullName evidence="2">Amidohydrolase-related domain-containing protein</fullName>
    </recommendedName>
</protein>
<evidence type="ECO:0000259" key="2">
    <source>
        <dbReference type="Pfam" id="PF01979"/>
    </source>
</evidence>
<feature type="signal peptide" evidence="1">
    <location>
        <begin position="1"/>
        <end position="18"/>
    </location>
</feature>
<organism evidence="3 4">
    <name type="scientific">Leptospira kobayashii</name>
    <dbReference type="NCBI Taxonomy" id="1917830"/>
    <lineage>
        <taxon>Bacteria</taxon>
        <taxon>Pseudomonadati</taxon>
        <taxon>Spirochaetota</taxon>
        <taxon>Spirochaetia</taxon>
        <taxon>Leptospirales</taxon>
        <taxon>Leptospiraceae</taxon>
        <taxon>Leptospira</taxon>
    </lineage>
</organism>
<keyword evidence="1" id="KW-0732">Signal</keyword>
<proteinExistence type="predicted"/>
<evidence type="ECO:0000313" key="3">
    <source>
        <dbReference type="EMBL" id="BDA78563.1"/>
    </source>
</evidence>
<dbReference type="InterPro" id="IPR032466">
    <property type="entry name" value="Metal_Hydrolase"/>
</dbReference>
<reference evidence="3 4" key="1">
    <citation type="submission" date="2021-08" db="EMBL/GenBank/DDBJ databases">
        <title>Complete genome sequence of Leptospira kobayashii strain E30.</title>
        <authorList>
            <person name="Nakao R."/>
            <person name="Nakamura S."/>
            <person name="Masuzawa T."/>
            <person name="Koizumi N."/>
        </authorList>
    </citation>
    <scope>NUCLEOTIDE SEQUENCE [LARGE SCALE GENOMIC DNA]</scope>
    <source>
        <strain evidence="3 4">E30</strain>
    </source>
</reference>
<evidence type="ECO:0000256" key="1">
    <source>
        <dbReference type="SAM" id="SignalP"/>
    </source>
</evidence>
<dbReference type="InterPro" id="IPR011059">
    <property type="entry name" value="Metal-dep_hydrolase_composite"/>
</dbReference>
<dbReference type="InterPro" id="IPR006680">
    <property type="entry name" value="Amidohydro-rel"/>
</dbReference>
<dbReference type="SUPFAM" id="SSF51338">
    <property type="entry name" value="Composite domain of metallo-dependent hydrolases"/>
    <property type="match status" value="1"/>
</dbReference>
<gene>
    <name evidence="3" type="ORF">LPTSP3_g14930</name>
</gene>
<dbReference type="PANTHER" id="PTHR43135:SF3">
    <property type="entry name" value="ALPHA-D-RIBOSE 1-METHYLPHOSPHONATE 5-TRIPHOSPHATE DIPHOSPHATASE"/>
    <property type="match status" value="1"/>
</dbReference>
<name>A0ABN6KCC7_9LEPT</name>
<dbReference type="PANTHER" id="PTHR43135">
    <property type="entry name" value="ALPHA-D-RIBOSE 1-METHYLPHOSPHONATE 5-TRIPHOSPHATE DIPHOSPHATASE"/>
    <property type="match status" value="1"/>
</dbReference>
<feature type="domain" description="Amidohydrolase-related" evidence="2">
    <location>
        <begin position="396"/>
        <end position="488"/>
    </location>
</feature>
<evidence type="ECO:0000313" key="4">
    <source>
        <dbReference type="Proteomes" id="UP000245263"/>
    </source>
</evidence>
<accession>A0ABN6KCC7</accession>
<dbReference type="InterPro" id="IPR051781">
    <property type="entry name" value="Metallo-dep_Hydrolase"/>
</dbReference>
<dbReference type="Gene3D" id="3.20.20.140">
    <property type="entry name" value="Metal-dependent hydrolases"/>
    <property type="match status" value="1"/>
</dbReference>
<dbReference type="EMBL" id="AP025028">
    <property type="protein sequence ID" value="BDA78563.1"/>
    <property type="molecule type" value="Genomic_DNA"/>
</dbReference>
<keyword evidence="4" id="KW-1185">Reference proteome</keyword>
<feature type="chain" id="PRO_5045751636" description="Amidohydrolase-related domain-containing protein" evidence="1">
    <location>
        <begin position="19"/>
        <end position="513"/>
    </location>
</feature>
<dbReference type="SUPFAM" id="SSF51556">
    <property type="entry name" value="Metallo-dependent hydrolases"/>
    <property type="match status" value="1"/>
</dbReference>
<dbReference type="Proteomes" id="UP000245263">
    <property type="component" value="Chromosome 1"/>
</dbReference>
<dbReference type="Pfam" id="PF01979">
    <property type="entry name" value="Amidohydro_1"/>
    <property type="match status" value="1"/>
</dbReference>
<dbReference type="Gene3D" id="2.30.40.10">
    <property type="entry name" value="Urease, subunit C, domain 1"/>
    <property type="match status" value="1"/>
</dbReference>